<evidence type="ECO:0000256" key="1">
    <source>
        <dbReference type="ARBA" id="ARBA00004123"/>
    </source>
</evidence>
<feature type="compositionally biased region" description="Low complexity" evidence="4">
    <location>
        <begin position="1109"/>
        <end position="1119"/>
    </location>
</feature>
<feature type="compositionally biased region" description="Low complexity" evidence="4">
    <location>
        <begin position="863"/>
        <end position="880"/>
    </location>
</feature>
<evidence type="ECO:0000256" key="4">
    <source>
        <dbReference type="SAM" id="MobiDB-lite"/>
    </source>
</evidence>
<feature type="compositionally biased region" description="Polar residues" evidence="4">
    <location>
        <begin position="1070"/>
        <end position="1079"/>
    </location>
</feature>
<dbReference type="GO" id="GO:0000460">
    <property type="term" value="P:maturation of 5.8S rRNA"/>
    <property type="evidence" value="ECO:0007669"/>
    <property type="project" value="TreeGrafter"/>
</dbReference>
<dbReference type="Gene3D" id="3.30.390.110">
    <property type="match status" value="1"/>
</dbReference>
<dbReference type="Pfam" id="PF04874">
    <property type="entry name" value="Mak16"/>
    <property type="match status" value="1"/>
</dbReference>
<evidence type="ECO:0000256" key="3">
    <source>
        <dbReference type="ARBA" id="ARBA00023242"/>
    </source>
</evidence>
<dbReference type="GO" id="GO:0030687">
    <property type="term" value="C:preribosome, large subunit precursor"/>
    <property type="evidence" value="ECO:0007669"/>
    <property type="project" value="TreeGrafter"/>
</dbReference>
<feature type="compositionally biased region" description="Low complexity" evidence="4">
    <location>
        <begin position="1029"/>
        <end position="1051"/>
    </location>
</feature>
<feature type="compositionally biased region" description="Low complexity" evidence="4">
    <location>
        <begin position="897"/>
        <end position="909"/>
    </location>
</feature>
<feature type="compositionally biased region" description="Low complexity" evidence="4">
    <location>
        <begin position="285"/>
        <end position="305"/>
    </location>
</feature>
<feature type="compositionally biased region" description="Polar residues" evidence="4">
    <location>
        <begin position="1089"/>
        <end position="1100"/>
    </location>
</feature>
<feature type="compositionally biased region" description="Low complexity" evidence="4">
    <location>
        <begin position="825"/>
        <end position="841"/>
    </location>
</feature>
<feature type="region of interest" description="Disordered" evidence="4">
    <location>
        <begin position="628"/>
        <end position="680"/>
    </location>
</feature>
<feature type="compositionally biased region" description="Basic and acidic residues" evidence="4">
    <location>
        <begin position="1312"/>
        <end position="1330"/>
    </location>
</feature>
<evidence type="ECO:0000259" key="6">
    <source>
        <dbReference type="Pfam" id="PF14075"/>
    </source>
</evidence>
<feature type="compositionally biased region" description="Polar residues" evidence="4">
    <location>
        <begin position="1052"/>
        <end position="1063"/>
    </location>
</feature>
<dbReference type="InterPro" id="IPR026947">
    <property type="entry name" value="UBN_middle_dom"/>
</dbReference>
<feature type="compositionally biased region" description="Polar residues" evidence="4">
    <location>
        <begin position="1120"/>
        <end position="1150"/>
    </location>
</feature>
<feature type="compositionally biased region" description="Polar residues" evidence="4">
    <location>
        <begin position="1364"/>
        <end position="1382"/>
    </location>
</feature>
<keyword evidence="3" id="KW-0539">Nucleus</keyword>
<reference evidence="7" key="1">
    <citation type="submission" date="2021-05" db="EMBL/GenBank/DDBJ databases">
        <authorList>
            <person name="Alioto T."/>
            <person name="Alioto T."/>
            <person name="Gomez Garrido J."/>
        </authorList>
    </citation>
    <scope>NUCLEOTIDE SEQUENCE</scope>
</reference>
<comment type="subcellular location">
    <subcellularLocation>
        <location evidence="1">Nucleus</location>
    </subcellularLocation>
</comment>
<dbReference type="GO" id="GO:0005730">
    <property type="term" value="C:nucleolus"/>
    <property type="evidence" value="ECO:0007669"/>
    <property type="project" value="TreeGrafter"/>
</dbReference>
<feature type="compositionally biased region" description="Basic and acidic residues" evidence="4">
    <location>
        <begin position="1194"/>
        <end position="1203"/>
    </location>
</feature>
<feature type="domain" description="Ubinuclein middle" evidence="6">
    <location>
        <begin position="402"/>
        <end position="623"/>
    </location>
</feature>
<comment type="similarity">
    <text evidence="2">Belongs to the MAK16 family.</text>
</comment>
<sequence length="1504" mass="162013">MQNDDVIWGIINKTFCSYKVSTLTTKFCRNEWNLTGLCNRSSCPLANSQYATVREEKGTLYLYMKTIERSHFPKKLWEKVKLSKNFEKAIYQMNEHLLYWPGYIKSKCKQRFVKLTQYLIRMRKLRLGRLKKIIPLQSKIERRIRKREKKALIVANIDNAIEKELVERLKKGTYGDIYNYNQMAFNRALDKEKVEASDEEEEEEEGEEERNGGSKQRKRDEMSNVKHHKHGKKHHKDKNRKSVYEDNPNNDRKQQDPVNKMKKAATVKELLNEKKSGDGVSVSNSVASTLPPTATPTQQTTTASVWTYPSPTSSNLNDIIESVVRAAHCDPQTVRTPNSTEFAATLRVFSEEDSGSLPSSEDVDMGGTDDVIPLPSPSPLLNGHSDPSSSFPNLPPTDLKIPETLPDDVRDLITTLKRVANQVPNLSSRKTFPSDVNDLLIDLEAKCRTIPSANKNAVYAHLGTFIPLSKDTLIKRARKMSVDKEEERLEATLAKLKMKIDAVMPGVLLQYSKDCEMAAKKAASENQLMFWNFKAIWAMESTTGEGVGSQQVQQRSQMPRRVFPWDEELRCHVRELVNIKANCYRIMNCRMDKDKEVDYIKEYLETKVKILWPDGWMKSLTLLREGKSNPSVRSKKYIPKPASRKQPTPPQTASLPGASLPSSNKPGDPTPHHKPSHKVSETTAILVSPKAQALLSSLESVNQPHSYHKDAAVTAVTHSVTAMTHSVAPMTHSVTAATHSAPHGVTAASLFSPQIPNSLSTPSSSTSSITSLSTKVSPTLTPKSCSSISTSVKVPSSVQSICSGTNTDLVITASPHLSSTAPTTVSSSLSGKSGCNSSVSKPTPNNPSVTKPVICTKSSSVSISSVSKPSPVISSVSKPSPLNPSVSKSSQNTPNVPKSSPSPTPHSISSLINTTKAHVSSSKFHQYPPENVITSGGPLGGAPASSLSVKSAVTGTADLLPPSTSLSSLLVQNYLPTSLAYGISSVYAAAAAASNAGKLPTPLTQPSISLAKSCSTSTSPPVFMPPYSTSSSMFSPSQFPTSSPSSHPHTQLPKSSPQSTSVSPPKKRTSTPSLSSAGEPSSILDLSPKGSNASVGQSASAGLKDRSASDLSSRASPSSTPQGASTPIGSNTPLQREQATSPVSSKTGSMLSLKQRILQDNASKGNSISHHKDEPVSKPYPTVSISTSSSSLASHREAPKHPESLSTTPTLPVSAASMLSAMISQSLRSVPVSQQQSSVGVGLPKGTNLFQYTTGATSFTSSCSSGGFSGNTSIVTTAASAVKPPQPSPPNVIDSRADVTRGSSGSVLGSQPRERKSSRSSSKDSDGKEQELVADVLKSLMSLNQMSSEHSGGSPDKSRGFHNDSGSSQGGRSFTSSPSSVGSALPKMQLGFEDEYKKHLKQSTPPTGSSSATDFVKKTFQSDQAMLSMNLNREKSGNRSMMNSSSATEFSMKMSPVVTSTPTPPHLTQELFMESFTSLPSHSQSSANRSTCTTFKPRCHYSDS</sequence>
<dbReference type="Pfam" id="PF01778">
    <property type="entry name" value="Ribosomal_L28e"/>
    <property type="match status" value="1"/>
</dbReference>
<dbReference type="PANTHER" id="PTHR23405">
    <property type="entry name" value="MAINTENANCE OF KILLER 16 MAK16 PROTEIN-RELATED"/>
    <property type="match status" value="1"/>
</dbReference>
<feature type="region of interest" description="Disordered" evidence="4">
    <location>
        <begin position="1479"/>
        <end position="1504"/>
    </location>
</feature>
<feature type="region of interest" description="Disordered" evidence="4">
    <location>
        <begin position="757"/>
        <end position="781"/>
    </location>
</feature>
<feature type="compositionally biased region" description="Basic and acidic residues" evidence="4">
    <location>
        <begin position="240"/>
        <end position="255"/>
    </location>
</feature>
<dbReference type="Pfam" id="PF14075">
    <property type="entry name" value="UBN_AB"/>
    <property type="match status" value="1"/>
</dbReference>
<feature type="region of interest" description="Disordered" evidence="4">
    <location>
        <begin position="1345"/>
        <end position="1385"/>
    </location>
</feature>
<feature type="compositionally biased region" description="Low complexity" evidence="4">
    <location>
        <begin position="758"/>
        <end position="774"/>
    </location>
</feature>
<accession>A0A8D8V4G9</accession>
<proteinExistence type="inferred from homology"/>
<protein>
    <submittedName>
        <fullName evidence="7">Protein MAK16 homolog A</fullName>
    </submittedName>
</protein>
<feature type="compositionally biased region" description="Polar residues" evidence="4">
    <location>
        <begin position="883"/>
        <end position="896"/>
    </location>
</feature>
<dbReference type="PANTHER" id="PTHR23405:SF4">
    <property type="entry name" value="PROTEIN MAK16 HOMOLOG"/>
    <property type="match status" value="1"/>
</dbReference>
<feature type="region of interest" description="Disordered" evidence="4">
    <location>
        <begin position="191"/>
        <end position="309"/>
    </location>
</feature>
<organism evidence="7">
    <name type="scientific">Cacopsylla melanoneura</name>
    <dbReference type="NCBI Taxonomy" id="428564"/>
    <lineage>
        <taxon>Eukaryota</taxon>
        <taxon>Metazoa</taxon>
        <taxon>Ecdysozoa</taxon>
        <taxon>Arthropoda</taxon>
        <taxon>Hexapoda</taxon>
        <taxon>Insecta</taxon>
        <taxon>Pterygota</taxon>
        <taxon>Neoptera</taxon>
        <taxon>Paraneoptera</taxon>
        <taxon>Hemiptera</taxon>
        <taxon>Sternorrhyncha</taxon>
        <taxon>Psylloidea</taxon>
        <taxon>Psyllidae</taxon>
        <taxon>Psyllinae</taxon>
        <taxon>Cacopsylla</taxon>
    </lineage>
</organism>
<feature type="region of interest" description="Disordered" evidence="4">
    <location>
        <begin position="1163"/>
        <end position="1210"/>
    </location>
</feature>
<feature type="compositionally biased region" description="Polar residues" evidence="4">
    <location>
        <begin position="1479"/>
        <end position="1494"/>
    </location>
</feature>
<dbReference type="InterPro" id="IPR006958">
    <property type="entry name" value="Mak16"/>
</dbReference>
<name>A0A8D8V4G9_9HEMI</name>
<evidence type="ECO:0000256" key="2">
    <source>
        <dbReference type="ARBA" id="ARBA00005514"/>
    </source>
</evidence>
<feature type="compositionally biased region" description="Acidic residues" evidence="4">
    <location>
        <begin position="197"/>
        <end position="208"/>
    </location>
</feature>
<feature type="compositionally biased region" description="Low complexity" evidence="4">
    <location>
        <begin position="1184"/>
        <end position="1193"/>
    </location>
</feature>
<evidence type="ECO:0000313" key="7">
    <source>
        <dbReference type="EMBL" id="CAG6718810.1"/>
    </source>
</evidence>
<feature type="region of interest" description="Disordered" evidence="4">
    <location>
        <begin position="817"/>
        <end position="851"/>
    </location>
</feature>
<feature type="domain" description="Ribosomal eL28/Mak16" evidence="5">
    <location>
        <begin position="6"/>
        <end position="118"/>
    </location>
</feature>
<dbReference type="InterPro" id="IPR029004">
    <property type="entry name" value="Ribosomal_eL28/Mak16"/>
</dbReference>
<feature type="region of interest" description="Disordered" evidence="4">
    <location>
        <begin position="1279"/>
        <end position="1330"/>
    </location>
</feature>
<dbReference type="GO" id="GO:0000470">
    <property type="term" value="P:maturation of LSU-rRNA"/>
    <property type="evidence" value="ECO:0007669"/>
    <property type="project" value="TreeGrafter"/>
</dbReference>
<dbReference type="FunFam" id="3.30.390.110:FF:000001">
    <property type="entry name" value="Protein MAK16 homolog"/>
    <property type="match status" value="1"/>
</dbReference>
<feature type="region of interest" description="Disordered" evidence="4">
    <location>
        <begin position="863"/>
        <end position="909"/>
    </location>
</feature>
<dbReference type="EMBL" id="HBUF01357911">
    <property type="protein sequence ID" value="CAG6718810.1"/>
    <property type="molecule type" value="Transcribed_RNA"/>
</dbReference>
<feature type="compositionally biased region" description="Basic residues" evidence="4">
    <location>
        <begin position="225"/>
        <end position="239"/>
    </location>
</feature>
<feature type="region of interest" description="Disordered" evidence="4">
    <location>
        <begin position="1029"/>
        <end position="1150"/>
    </location>
</feature>
<evidence type="ECO:0000259" key="5">
    <source>
        <dbReference type="Pfam" id="PF01778"/>
    </source>
</evidence>
<feature type="region of interest" description="Disordered" evidence="4">
    <location>
        <begin position="351"/>
        <end position="403"/>
    </location>
</feature>